<evidence type="ECO:0000256" key="1">
    <source>
        <dbReference type="SAM" id="MobiDB-lite"/>
    </source>
</evidence>
<feature type="region of interest" description="Disordered" evidence="1">
    <location>
        <begin position="40"/>
        <end position="65"/>
    </location>
</feature>
<feature type="transmembrane region" description="Helical" evidence="2">
    <location>
        <begin position="75"/>
        <end position="94"/>
    </location>
</feature>
<dbReference type="AlphaFoldDB" id="A0A8H9K8Z7"/>
<accession>A0A8H9K8Z7</accession>
<evidence type="ECO:0000256" key="2">
    <source>
        <dbReference type="SAM" id="Phobius"/>
    </source>
</evidence>
<organism evidence="3">
    <name type="scientific">Vibrio vulnificus</name>
    <dbReference type="NCBI Taxonomy" id="672"/>
    <lineage>
        <taxon>Bacteria</taxon>
        <taxon>Pseudomonadati</taxon>
        <taxon>Pseudomonadota</taxon>
        <taxon>Gammaproteobacteria</taxon>
        <taxon>Vibrionales</taxon>
        <taxon>Vibrionaceae</taxon>
        <taxon>Vibrio</taxon>
    </lineage>
</organism>
<comment type="caution">
    <text evidence="3">The sequence shown here is derived from an EMBL/GenBank/DDBJ whole genome shotgun (WGS) entry which is preliminary data.</text>
</comment>
<dbReference type="RefSeq" id="WP_039468792.1">
    <property type="nucleotide sequence ID" value="NZ_CP150831.1"/>
</dbReference>
<keyword evidence="2" id="KW-0472">Membrane</keyword>
<gene>
    <name evidence="3" type="ORF">I7730_06520</name>
</gene>
<protein>
    <submittedName>
        <fullName evidence="3">Uncharacterized protein</fullName>
    </submittedName>
</protein>
<proteinExistence type="predicted"/>
<keyword evidence="2" id="KW-1133">Transmembrane helix</keyword>
<feature type="compositionally biased region" description="Polar residues" evidence="1">
    <location>
        <begin position="40"/>
        <end position="50"/>
    </location>
</feature>
<reference evidence="3" key="1">
    <citation type="journal article" date="2018" name="Genome Biol.">
        <title>SKESA: strategic k-mer extension for scrupulous assemblies.</title>
        <authorList>
            <person name="Souvorov A."/>
            <person name="Agarwala R."/>
            <person name="Lipman D.J."/>
        </authorList>
    </citation>
    <scope>NUCLEOTIDE SEQUENCE</scope>
    <source>
        <strain evidence="3">BCW_3452</strain>
    </source>
</reference>
<sequence>MQWWESILESGGELIGGAVDLINDITPQIIQDKLNADAVSNKTANPSENRNPYGDYQQPNGDVVRTTGQGGNMPLYLAMGGGALLIAVTVYLAVKKG</sequence>
<dbReference type="EMBL" id="DACRBY010000006">
    <property type="protein sequence ID" value="HAS8539437.1"/>
    <property type="molecule type" value="Genomic_DNA"/>
</dbReference>
<evidence type="ECO:0000313" key="3">
    <source>
        <dbReference type="EMBL" id="HAS8539437.1"/>
    </source>
</evidence>
<reference evidence="3" key="2">
    <citation type="submission" date="2019-01" db="EMBL/GenBank/DDBJ databases">
        <authorList>
            <consortium name="NCBI Pathogen Detection Project"/>
        </authorList>
    </citation>
    <scope>NUCLEOTIDE SEQUENCE</scope>
    <source>
        <strain evidence="3">BCW_3452</strain>
    </source>
</reference>
<dbReference type="Proteomes" id="UP000863257">
    <property type="component" value="Unassembled WGS sequence"/>
</dbReference>
<keyword evidence="2" id="KW-0812">Transmembrane</keyword>
<name>A0A8H9K8Z7_VIBVL</name>